<keyword evidence="2" id="KW-1133">Transmembrane helix</keyword>
<evidence type="ECO:0000313" key="3">
    <source>
        <dbReference type="EMBL" id="OSG84633.1"/>
    </source>
</evidence>
<protein>
    <submittedName>
        <fullName evidence="3">Uncharacterized protein</fullName>
    </submittedName>
</protein>
<feature type="region of interest" description="Disordered" evidence="1">
    <location>
        <begin position="23"/>
        <end position="45"/>
    </location>
</feature>
<dbReference type="Proteomes" id="UP000193377">
    <property type="component" value="Unassembled WGS sequence"/>
</dbReference>
<feature type="transmembrane region" description="Helical" evidence="2">
    <location>
        <begin position="72"/>
        <end position="94"/>
    </location>
</feature>
<feature type="compositionally biased region" description="Basic and acidic residues" evidence="1">
    <location>
        <begin position="24"/>
        <end position="42"/>
    </location>
</feature>
<sequence>MQPFGDSRSDDLRSTTPFVILETSTKRESHTPQHARKKEETMSKQTENNINLTLTLITIVSALLMWRQDYGHVVMAITSITFLLSSTALFAHFIKKLDA</sequence>
<dbReference type="EMBL" id="LNKD01000008">
    <property type="protein sequence ID" value="OSG84633.1"/>
    <property type="molecule type" value="Genomic_DNA"/>
</dbReference>
<reference evidence="3 4" key="1">
    <citation type="journal article" date="2016" name="Sci. Rep.">
        <title>Evaluation of genetic diversity among strains of the human gut commensal Bifidobacterium adolescentis.</title>
        <authorList>
            <person name="Duranti S."/>
            <person name="Milani C."/>
            <person name="Lugli G.A."/>
            <person name="Mancabelli L."/>
            <person name="Turroni F."/>
            <person name="Ferrario C."/>
            <person name="Mangifesta M."/>
            <person name="Viappiani A."/>
            <person name="Sanchez B."/>
            <person name="Margolles A."/>
            <person name="van Sinderen D."/>
            <person name="Ventura M."/>
        </authorList>
    </citation>
    <scope>NUCLEOTIDE SEQUENCE [LARGE SCALE GENOMIC DNA]</scope>
    <source>
        <strain evidence="3 4">487B</strain>
    </source>
</reference>
<dbReference type="AlphaFoldDB" id="A0A1X2YR43"/>
<gene>
    <name evidence="3" type="ORF">B0487_2120</name>
</gene>
<proteinExistence type="predicted"/>
<evidence type="ECO:0000313" key="4">
    <source>
        <dbReference type="Proteomes" id="UP000193377"/>
    </source>
</evidence>
<feature type="transmembrane region" description="Helical" evidence="2">
    <location>
        <begin position="48"/>
        <end position="66"/>
    </location>
</feature>
<comment type="caution">
    <text evidence="3">The sequence shown here is derived from an EMBL/GenBank/DDBJ whole genome shotgun (WGS) entry which is preliminary data.</text>
</comment>
<keyword evidence="2" id="KW-0472">Membrane</keyword>
<evidence type="ECO:0000256" key="2">
    <source>
        <dbReference type="SAM" id="Phobius"/>
    </source>
</evidence>
<evidence type="ECO:0000256" key="1">
    <source>
        <dbReference type="SAM" id="MobiDB-lite"/>
    </source>
</evidence>
<accession>A0A1X2YR43</accession>
<organism evidence="3 4">
    <name type="scientific">Bifidobacterium adolescentis</name>
    <dbReference type="NCBI Taxonomy" id="1680"/>
    <lineage>
        <taxon>Bacteria</taxon>
        <taxon>Bacillati</taxon>
        <taxon>Actinomycetota</taxon>
        <taxon>Actinomycetes</taxon>
        <taxon>Bifidobacteriales</taxon>
        <taxon>Bifidobacteriaceae</taxon>
        <taxon>Bifidobacterium</taxon>
    </lineage>
</organism>
<name>A0A1X2YR43_BIFAD</name>
<keyword evidence="2" id="KW-0812">Transmembrane</keyword>